<keyword evidence="2" id="KW-1185">Reference proteome</keyword>
<name>A0ABS3FQE8_9CYAN</name>
<dbReference type="EMBL" id="JAFLQW010000245">
    <property type="protein sequence ID" value="MBO0349258.1"/>
    <property type="molecule type" value="Genomic_DNA"/>
</dbReference>
<evidence type="ECO:0000313" key="1">
    <source>
        <dbReference type="EMBL" id="MBO0349258.1"/>
    </source>
</evidence>
<comment type="caution">
    <text evidence="1">The sequence shown here is derived from an EMBL/GenBank/DDBJ whole genome shotgun (WGS) entry which is preliminary data.</text>
</comment>
<dbReference type="RefSeq" id="WP_207087790.1">
    <property type="nucleotide sequence ID" value="NZ_JAFLQW010000245.1"/>
</dbReference>
<organism evidence="1 2">
    <name type="scientific">Phormidium pseudopriestleyi FRX01</name>
    <dbReference type="NCBI Taxonomy" id="1759528"/>
    <lineage>
        <taxon>Bacteria</taxon>
        <taxon>Bacillati</taxon>
        <taxon>Cyanobacteriota</taxon>
        <taxon>Cyanophyceae</taxon>
        <taxon>Oscillatoriophycideae</taxon>
        <taxon>Oscillatoriales</taxon>
        <taxon>Oscillatoriaceae</taxon>
        <taxon>Phormidium</taxon>
    </lineage>
</organism>
<reference evidence="1 2" key="1">
    <citation type="submission" date="2021-03" db="EMBL/GenBank/DDBJ databases">
        <title>Metabolic Capacity of the Antarctic Cyanobacterium Phormidium pseudopriestleyi that Sustains Oxygenic Photosynthesis in the Presence of Hydrogen Sulfide.</title>
        <authorList>
            <person name="Lumian J.E."/>
            <person name="Jungblut A.D."/>
            <person name="Dillon M.L."/>
            <person name="Hawes I."/>
            <person name="Doran P.T."/>
            <person name="Mackey T.J."/>
            <person name="Dick G.J."/>
            <person name="Grettenberger C.L."/>
            <person name="Sumner D.Y."/>
        </authorList>
    </citation>
    <scope>NUCLEOTIDE SEQUENCE [LARGE SCALE GENOMIC DNA]</scope>
    <source>
        <strain evidence="1 2">FRX01</strain>
    </source>
</reference>
<dbReference type="Proteomes" id="UP000664844">
    <property type="component" value="Unassembled WGS sequence"/>
</dbReference>
<proteinExistence type="predicted"/>
<gene>
    <name evidence="1" type="ORF">J0895_09095</name>
</gene>
<evidence type="ECO:0000313" key="2">
    <source>
        <dbReference type="Proteomes" id="UP000664844"/>
    </source>
</evidence>
<accession>A0ABS3FQE8</accession>
<protein>
    <submittedName>
        <fullName evidence="1">Uncharacterized protein</fullName>
    </submittedName>
</protein>
<sequence length="45" mass="5177">MGVSQCISTLFGARENILYRDRGFLTRDPVQATFYFANPQTFCLK</sequence>